<keyword evidence="4" id="KW-1185">Reference proteome</keyword>
<dbReference type="RefSeq" id="WP_093117913.1">
    <property type="nucleotide sequence ID" value="NZ_FODS01000010.1"/>
</dbReference>
<accession>A0A1H8RXS6</accession>
<organism evidence="3 4">
    <name type="scientific">Salinihabitans flavidus</name>
    <dbReference type="NCBI Taxonomy" id="569882"/>
    <lineage>
        <taxon>Bacteria</taxon>
        <taxon>Pseudomonadati</taxon>
        <taxon>Pseudomonadota</taxon>
        <taxon>Alphaproteobacteria</taxon>
        <taxon>Rhodobacterales</taxon>
        <taxon>Roseobacteraceae</taxon>
        <taxon>Salinihabitans</taxon>
    </lineage>
</organism>
<dbReference type="EMBL" id="FODS01000010">
    <property type="protein sequence ID" value="SEO70723.1"/>
    <property type="molecule type" value="Genomic_DNA"/>
</dbReference>
<name>A0A1H8RXS6_9RHOB</name>
<feature type="transmembrane region" description="Helical" evidence="1">
    <location>
        <begin position="136"/>
        <end position="155"/>
    </location>
</feature>
<keyword evidence="1" id="KW-0472">Membrane</keyword>
<dbReference type="STRING" id="569882.SAMN04490248_11013"/>
<feature type="transmembrane region" description="Helical" evidence="1">
    <location>
        <begin position="20"/>
        <end position="38"/>
    </location>
</feature>
<evidence type="ECO:0000313" key="3">
    <source>
        <dbReference type="EMBL" id="SEO70723.1"/>
    </source>
</evidence>
<gene>
    <name evidence="3" type="ORF">SAMN04490248_11013</name>
</gene>
<dbReference type="OrthoDB" id="7848349at2"/>
<dbReference type="Pfam" id="PF12158">
    <property type="entry name" value="DUF3592"/>
    <property type="match status" value="1"/>
</dbReference>
<protein>
    <recommendedName>
        <fullName evidence="2">DUF3592 domain-containing protein</fullName>
    </recommendedName>
</protein>
<evidence type="ECO:0000259" key="2">
    <source>
        <dbReference type="Pfam" id="PF12158"/>
    </source>
</evidence>
<dbReference type="InterPro" id="IPR021994">
    <property type="entry name" value="DUF3592"/>
</dbReference>
<reference evidence="3" key="1">
    <citation type="submission" date="2016-10" db="EMBL/GenBank/DDBJ databases">
        <authorList>
            <person name="de Groot N.N."/>
        </authorList>
    </citation>
    <scope>NUCLEOTIDE SEQUENCE [LARGE SCALE GENOMIC DNA]</scope>
    <source>
        <strain evidence="3">DSM 27842</strain>
    </source>
</reference>
<keyword evidence="1" id="KW-0812">Transmembrane</keyword>
<keyword evidence="1" id="KW-1133">Transmembrane helix</keyword>
<evidence type="ECO:0000256" key="1">
    <source>
        <dbReference type="SAM" id="Phobius"/>
    </source>
</evidence>
<evidence type="ECO:0000313" key="4">
    <source>
        <dbReference type="Proteomes" id="UP000198893"/>
    </source>
</evidence>
<feature type="domain" description="DUF3592" evidence="2">
    <location>
        <begin position="56"/>
        <end position="124"/>
    </location>
</feature>
<sequence>MARVARTEPVPIWRLFLRMGGWFTLIFAAVAVILTLIGSRESTLAKRFETEGRTATATVMERSTTTSRDSDGNRSTTYYLSLRFETRENRVMNVRRSVKRGIYSSVAEGDTLPVWYLPSDPDTVAMSENEKQASANLLQMLSLGFGALTLGMLWYSGHGAVAAVRARRFGRRETATVTGLKRTNTQVNKKYRYRLTWRERNGRVGESLMYPREALEDIPEGSEIAVYQGLKRAWWTGDVGERRGRG</sequence>
<proteinExistence type="predicted"/>
<dbReference type="Proteomes" id="UP000198893">
    <property type="component" value="Unassembled WGS sequence"/>
</dbReference>
<dbReference type="AlphaFoldDB" id="A0A1H8RXS6"/>